<dbReference type="InterPro" id="IPR000014">
    <property type="entry name" value="PAS"/>
</dbReference>
<dbReference type="RefSeq" id="WP_151002732.1">
    <property type="nucleotide sequence ID" value="NZ_BPQY01000239.1"/>
</dbReference>
<dbReference type="CDD" id="cd00130">
    <property type="entry name" value="PAS"/>
    <property type="match status" value="1"/>
</dbReference>
<keyword evidence="8" id="KW-1185">Reference proteome</keyword>
<dbReference type="AlphaFoldDB" id="A0A6L3SSC7"/>
<evidence type="ECO:0000259" key="6">
    <source>
        <dbReference type="PROSITE" id="PS50113"/>
    </source>
</evidence>
<dbReference type="InterPro" id="IPR052162">
    <property type="entry name" value="Sensor_kinase/Photoreceptor"/>
</dbReference>
<dbReference type="InterPro" id="IPR035965">
    <property type="entry name" value="PAS-like_dom_sf"/>
</dbReference>
<evidence type="ECO:0000256" key="1">
    <source>
        <dbReference type="ARBA" id="ARBA00000085"/>
    </source>
</evidence>
<dbReference type="PANTHER" id="PTHR43304:SF1">
    <property type="entry name" value="PAC DOMAIN-CONTAINING PROTEIN"/>
    <property type="match status" value="1"/>
</dbReference>
<gene>
    <name evidence="7" type="ORF">F6X53_23145</name>
</gene>
<dbReference type="Gene3D" id="2.10.70.100">
    <property type="match status" value="1"/>
</dbReference>
<evidence type="ECO:0000256" key="2">
    <source>
        <dbReference type="ARBA" id="ARBA00012438"/>
    </source>
</evidence>
<evidence type="ECO:0000256" key="4">
    <source>
        <dbReference type="ARBA" id="ARBA00022679"/>
    </source>
</evidence>
<proteinExistence type="predicted"/>
<dbReference type="OrthoDB" id="8003951at2"/>
<dbReference type="GO" id="GO:0004673">
    <property type="term" value="F:protein histidine kinase activity"/>
    <property type="evidence" value="ECO:0007669"/>
    <property type="project" value="UniProtKB-EC"/>
</dbReference>
<keyword evidence="4" id="KW-0808">Transferase</keyword>
<dbReference type="Gene3D" id="3.30.450.20">
    <property type="entry name" value="PAS domain"/>
    <property type="match status" value="1"/>
</dbReference>
<dbReference type="SUPFAM" id="SSF55785">
    <property type="entry name" value="PYP-like sensor domain (PAS domain)"/>
    <property type="match status" value="1"/>
</dbReference>
<evidence type="ECO:0000256" key="5">
    <source>
        <dbReference type="ARBA" id="ARBA00022777"/>
    </source>
</evidence>
<comment type="catalytic activity">
    <reaction evidence="1">
        <text>ATP + protein L-histidine = ADP + protein N-phospho-L-histidine.</text>
        <dbReference type="EC" id="2.7.13.3"/>
    </reaction>
</comment>
<dbReference type="Proteomes" id="UP000474159">
    <property type="component" value="Unassembled WGS sequence"/>
</dbReference>
<feature type="domain" description="PAC" evidence="6">
    <location>
        <begin position="92"/>
        <end position="144"/>
    </location>
</feature>
<dbReference type="EMBL" id="VZZK01000030">
    <property type="protein sequence ID" value="KAB1076428.1"/>
    <property type="molecule type" value="Genomic_DNA"/>
</dbReference>
<dbReference type="PROSITE" id="PS50113">
    <property type="entry name" value="PAC"/>
    <property type="match status" value="1"/>
</dbReference>
<name>A0A6L3SSC7_9HYPH</name>
<dbReference type="Pfam" id="PF08447">
    <property type="entry name" value="PAS_3"/>
    <property type="match status" value="1"/>
</dbReference>
<dbReference type="InterPro" id="IPR013655">
    <property type="entry name" value="PAS_fold_3"/>
</dbReference>
<comment type="caution">
    <text evidence="7">The sequence shown here is derived from an EMBL/GenBank/DDBJ whole genome shotgun (WGS) entry which is preliminary data.</text>
</comment>
<keyword evidence="5" id="KW-0418">Kinase</keyword>
<accession>A0A6L3SSC7</accession>
<keyword evidence="3" id="KW-0597">Phosphoprotein</keyword>
<dbReference type="InterPro" id="IPR000700">
    <property type="entry name" value="PAS-assoc_C"/>
</dbReference>
<evidence type="ECO:0000313" key="7">
    <source>
        <dbReference type="EMBL" id="KAB1076428.1"/>
    </source>
</evidence>
<evidence type="ECO:0000256" key="3">
    <source>
        <dbReference type="ARBA" id="ARBA00022553"/>
    </source>
</evidence>
<organism evidence="7 8">
    <name type="scientific">Methylobacterium soli</name>
    <dbReference type="NCBI Taxonomy" id="553447"/>
    <lineage>
        <taxon>Bacteria</taxon>
        <taxon>Pseudomonadati</taxon>
        <taxon>Pseudomonadota</taxon>
        <taxon>Alphaproteobacteria</taxon>
        <taxon>Hyphomicrobiales</taxon>
        <taxon>Methylobacteriaceae</taxon>
        <taxon>Methylobacterium</taxon>
    </lineage>
</organism>
<reference evidence="7 8" key="1">
    <citation type="submission" date="2019-09" db="EMBL/GenBank/DDBJ databases">
        <title>YIM 48816 draft genome.</title>
        <authorList>
            <person name="Jiang L."/>
        </authorList>
    </citation>
    <scope>NUCLEOTIDE SEQUENCE [LARGE SCALE GENOMIC DNA]</scope>
    <source>
        <strain evidence="7 8">YIM 48816</strain>
    </source>
</reference>
<dbReference type="PANTHER" id="PTHR43304">
    <property type="entry name" value="PHYTOCHROME-LIKE PROTEIN CPH1"/>
    <property type="match status" value="1"/>
</dbReference>
<sequence>MTVFKLKGVLSQTCPDAFQTALDASDVIGKWDWDILADRLHADALVALLFNVDPDLAEIGAPLAEFAAGIHPDDRERVMALIGECARTGSSYVAEYRVCSADGLTRWVLSRGRYEVDASGQPCRGRGIIIDITPTRMSEHAYVRSEKAASGHPLEQAADHLVAAHRALKELEDPQLDLLSEMLLLEVGRKLAKLEGSRRRKSMN</sequence>
<protein>
    <recommendedName>
        <fullName evidence="2">histidine kinase</fullName>
        <ecNumber evidence="2">2.7.13.3</ecNumber>
    </recommendedName>
</protein>
<dbReference type="EC" id="2.7.13.3" evidence="2"/>
<evidence type="ECO:0000313" key="8">
    <source>
        <dbReference type="Proteomes" id="UP000474159"/>
    </source>
</evidence>